<feature type="chain" id="PRO_5025482822" evidence="3">
    <location>
        <begin position="24"/>
        <end position="256"/>
    </location>
</feature>
<dbReference type="Proteomes" id="UP000502005">
    <property type="component" value="Plasmid pNE1B"/>
</dbReference>
<organism evidence="5 6">
    <name type="scientific">Pantoea cypripedii</name>
    <name type="common">Pectobacterium cypripedii</name>
    <name type="synonym">Erwinia cypripedii</name>
    <dbReference type="NCBI Taxonomy" id="55209"/>
    <lineage>
        <taxon>Bacteria</taxon>
        <taxon>Pseudomonadati</taxon>
        <taxon>Pseudomonadota</taxon>
        <taxon>Gammaproteobacteria</taxon>
        <taxon>Enterobacterales</taxon>
        <taxon>Erwiniaceae</taxon>
        <taxon>Pantoea</taxon>
    </lineage>
</organism>
<name>A0A6B9GH23_PANCY</name>
<geneLocation type="plasmid" evidence="6">
    <name>pne1b</name>
</geneLocation>
<dbReference type="AlphaFoldDB" id="A0A6B9GH23"/>
<evidence type="ECO:0000256" key="2">
    <source>
        <dbReference type="ARBA" id="ARBA00022729"/>
    </source>
</evidence>
<dbReference type="SMART" id="SM00062">
    <property type="entry name" value="PBPb"/>
    <property type="match status" value="1"/>
</dbReference>
<dbReference type="PANTHER" id="PTHR35936:SF13">
    <property type="entry name" value="HISTIDINE-BINDING PERIPLASMIC PROTEIN"/>
    <property type="match status" value="1"/>
</dbReference>
<dbReference type="PANTHER" id="PTHR35936">
    <property type="entry name" value="MEMBRANE-BOUND LYTIC MUREIN TRANSGLYCOSYLASE F"/>
    <property type="match status" value="1"/>
</dbReference>
<sequence length="256" mass="27711">MNKFIVKVFSALLSCGVMASAMAKDELVIGFDPTYTPFEYKNADGSYAGFDYALGNALCQKLKLNCVWKEVDFDSSIAALRARKIDAILSAMSITEERSKQVDFTVPVYDVPTALVVKSGSHLALGSLPSGTNIGVTQGTTQESYARKVMQPKGVNVISYESQDHVYQDLSNGRLDGTLTNAATASEGFLKLPQGKGFAISQPTVNDTQYFGKGVGIAFRKGDDAHTEMFNTAITEMKKSGEIANLSKKYFSFAVN</sequence>
<evidence type="ECO:0000259" key="4">
    <source>
        <dbReference type="SMART" id="SM00062"/>
    </source>
</evidence>
<dbReference type="RefSeq" id="WP_208718535.1">
    <property type="nucleotide sequence ID" value="NZ_CP024770.1"/>
</dbReference>
<dbReference type="EMBL" id="CP024770">
    <property type="protein sequence ID" value="QGY32636.1"/>
    <property type="molecule type" value="Genomic_DNA"/>
</dbReference>
<evidence type="ECO:0000313" key="6">
    <source>
        <dbReference type="Proteomes" id="UP000502005"/>
    </source>
</evidence>
<keyword evidence="2 3" id="KW-0732">Signal</keyword>
<feature type="signal peptide" evidence="3">
    <location>
        <begin position="1"/>
        <end position="23"/>
    </location>
</feature>
<proteinExistence type="inferred from homology"/>
<feature type="domain" description="Solute-binding protein family 3/N-terminal" evidence="4">
    <location>
        <begin position="26"/>
        <end position="254"/>
    </location>
</feature>
<reference evidence="5 6" key="1">
    <citation type="submission" date="2017-11" db="EMBL/GenBank/DDBJ databases">
        <title>Genome sequence of Pantoea cypripedii NE1.</title>
        <authorList>
            <person name="Nascimento F.X."/>
        </authorList>
    </citation>
    <scope>NUCLEOTIDE SEQUENCE [LARGE SCALE GENOMIC DNA]</scope>
    <source>
        <strain evidence="5 6">NE1</strain>
        <plasmid evidence="6">pne1b</plasmid>
    </source>
</reference>
<protein>
    <submittedName>
        <fullName evidence="5">ABC transporter substrate-binding protein</fullName>
    </submittedName>
</protein>
<dbReference type="InterPro" id="IPR001638">
    <property type="entry name" value="Solute-binding_3/MltF_N"/>
</dbReference>
<comment type="similarity">
    <text evidence="1">Belongs to the bacterial solute-binding protein 3 family.</text>
</comment>
<evidence type="ECO:0000256" key="1">
    <source>
        <dbReference type="ARBA" id="ARBA00010333"/>
    </source>
</evidence>
<dbReference type="SUPFAM" id="SSF53850">
    <property type="entry name" value="Periplasmic binding protein-like II"/>
    <property type="match status" value="1"/>
</dbReference>
<keyword evidence="5" id="KW-0614">Plasmid</keyword>
<dbReference type="Pfam" id="PF00497">
    <property type="entry name" value="SBP_bac_3"/>
    <property type="match status" value="1"/>
</dbReference>
<accession>A0A6B9GH23</accession>
<dbReference type="Gene3D" id="3.40.190.10">
    <property type="entry name" value="Periplasmic binding protein-like II"/>
    <property type="match status" value="2"/>
</dbReference>
<evidence type="ECO:0000313" key="5">
    <source>
        <dbReference type="EMBL" id="QGY32636.1"/>
    </source>
</evidence>
<evidence type="ECO:0000256" key="3">
    <source>
        <dbReference type="SAM" id="SignalP"/>
    </source>
</evidence>
<gene>
    <name evidence="5" type="ORF">CUN67_27195</name>
</gene>